<dbReference type="AlphaFoldDB" id="A0AAE3QPR9"/>
<evidence type="ECO:0000313" key="3">
    <source>
        <dbReference type="EMBL" id="MDJ1483222.1"/>
    </source>
</evidence>
<organism evidence="3 4">
    <name type="scientific">Xanthocytophaga flava</name>
    <dbReference type="NCBI Taxonomy" id="3048013"/>
    <lineage>
        <taxon>Bacteria</taxon>
        <taxon>Pseudomonadati</taxon>
        <taxon>Bacteroidota</taxon>
        <taxon>Cytophagia</taxon>
        <taxon>Cytophagales</taxon>
        <taxon>Rhodocytophagaceae</taxon>
        <taxon>Xanthocytophaga</taxon>
    </lineage>
</organism>
<dbReference type="RefSeq" id="WP_313982875.1">
    <property type="nucleotide sequence ID" value="NZ_JASJOS010000010.1"/>
</dbReference>
<dbReference type="InterPro" id="IPR016092">
    <property type="entry name" value="ATAP"/>
</dbReference>
<proteinExistence type="inferred from homology"/>
<dbReference type="InterPro" id="IPR050322">
    <property type="entry name" value="Fe-S_cluster_asmbl/transfer"/>
</dbReference>
<reference evidence="3" key="1">
    <citation type="submission" date="2023-05" db="EMBL/GenBank/DDBJ databases">
        <authorList>
            <person name="Zhang X."/>
        </authorList>
    </citation>
    <scope>NUCLEOTIDE SEQUENCE</scope>
    <source>
        <strain evidence="3">YF14B1</strain>
    </source>
</reference>
<comment type="caution">
    <text evidence="3">The sequence shown here is derived from an EMBL/GenBank/DDBJ whole genome shotgun (WGS) entry which is preliminary data.</text>
</comment>
<dbReference type="EMBL" id="JASJOS010000010">
    <property type="protein sequence ID" value="MDJ1483222.1"/>
    <property type="molecule type" value="Genomic_DNA"/>
</dbReference>
<dbReference type="InterPro" id="IPR035903">
    <property type="entry name" value="HesB-like_dom_sf"/>
</dbReference>
<dbReference type="GO" id="GO:0051537">
    <property type="term" value="F:2 iron, 2 sulfur cluster binding"/>
    <property type="evidence" value="ECO:0007669"/>
    <property type="project" value="UniProtKB-ARBA"/>
</dbReference>
<dbReference type="GO" id="GO:0005737">
    <property type="term" value="C:cytoplasm"/>
    <property type="evidence" value="ECO:0007669"/>
    <property type="project" value="TreeGrafter"/>
</dbReference>
<protein>
    <submittedName>
        <fullName evidence="3">Iron-sulfur cluster assembly accessory protein</fullName>
    </submittedName>
</protein>
<dbReference type="SUPFAM" id="SSF89360">
    <property type="entry name" value="HesB-like domain"/>
    <property type="match status" value="1"/>
</dbReference>
<accession>A0AAE3QPR9</accession>
<evidence type="ECO:0000313" key="4">
    <source>
        <dbReference type="Proteomes" id="UP001241110"/>
    </source>
</evidence>
<dbReference type="PANTHER" id="PTHR10072">
    <property type="entry name" value="IRON-SULFUR CLUSTER ASSEMBLY PROTEIN"/>
    <property type="match status" value="1"/>
</dbReference>
<dbReference type="NCBIfam" id="TIGR00049">
    <property type="entry name" value="iron-sulfur cluster assembly accessory protein"/>
    <property type="match status" value="1"/>
</dbReference>
<comment type="similarity">
    <text evidence="1">Belongs to the HesB/IscA family.</text>
</comment>
<dbReference type="InterPro" id="IPR000361">
    <property type="entry name" value="ATAP_core_dom"/>
</dbReference>
<dbReference type="Proteomes" id="UP001241110">
    <property type="component" value="Unassembled WGS sequence"/>
</dbReference>
<name>A0AAE3QPR9_9BACT</name>
<dbReference type="Gene3D" id="2.60.300.12">
    <property type="entry name" value="HesB-like domain"/>
    <property type="match status" value="1"/>
</dbReference>
<dbReference type="Pfam" id="PF01521">
    <property type="entry name" value="Fe-S_biosyn"/>
    <property type="match status" value="1"/>
</dbReference>
<gene>
    <name evidence="3" type="ORF">QNI16_22180</name>
</gene>
<dbReference type="PANTHER" id="PTHR10072:SF41">
    <property type="entry name" value="IRON-SULFUR CLUSTER ASSEMBLY 1 HOMOLOG, MITOCHONDRIAL"/>
    <property type="match status" value="1"/>
</dbReference>
<dbReference type="GO" id="GO:0016226">
    <property type="term" value="P:iron-sulfur cluster assembly"/>
    <property type="evidence" value="ECO:0007669"/>
    <property type="project" value="InterPro"/>
</dbReference>
<evidence type="ECO:0000259" key="2">
    <source>
        <dbReference type="Pfam" id="PF01521"/>
    </source>
</evidence>
<sequence>MSFFKEECPITITSTAIEHIRTILQEKSINTNLYGLRVGVKGGGCGGASPLLGFDTVKENDHCYMLKDFFVIVEKKHLMYVLGLEIDYEDNGEIKGFVFNNPNEKAVV</sequence>
<feature type="domain" description="Core" evidence="2">
    <location>
        <begin position="10"/>
        <end position="103"/>
    </location>
</feature>
<evidence type="ECO:0000256" key="1">
    <source>
        <dbReference type="ARBA" id="ARBA00006718"/>
    </source>
</evidence>